<dbReference type="Proteomes" id="UP000294847">
    <property type="component" value="Chromosome 2"/>
</dbReference>
<feature type="region of interest" description="Disordered" evidence="1">
    <location>
        <begin position="1"/>
        <end position="28"/>
    </location>
</feature>
<dbReference type="AlphaFoldDB" id="A0A4P7N4M9"/>
<organism evidence="2 3">
    <name type="scientific">Pyricularia oryzae</name>
    <name type="common">Rice blast fungus</name>
    <name type="synonym">Magnaporthe oryzae</name>
    <dbReference type="NCBI Taxonomy" id="318829"/>
    <lineage>
        <taxon>Eukaryota</taxon>
        <taxon>Fungi</taxon>
        <taxon>Dikarya</taxon>
        <taxon>Ascomycota</taxon>
        <taxon>Pezizomycotina</taxon>
        <taxon>Sordariomycetes</taxon>
        <taxon>Sordariomycetidae</taxon>
        <taxon>Magnaporthales</taxon>
        <taxon>Pyriculariaceae</taxon>
        <taxon>Pyricularia</taxon>
    </lineage>
</organism>
<gene>
    <name evidence="2" type="ORF">PoMZ_02383</name>
</gene>
<dbReference type="EMBL" id="CP034205">
    <property type="protein sequence ID" value="QBZ57458.1"/>
    <property type="molecule type" value="Genomic_DNA"/>
</dbReference>
<proteinExistence type="predicted"/>
<evidence type="ECO:0000256" key="1">
    <source>
        <dbReference type="SAM" id="MobiDB-lite"/>
    </source>
</evidence>
<evidence type="ECO:0000313" key="2">
    <source>
        <dbReference type="EMBL" id="QBZ57458.1"/>
    </source>
</evidence>
<accession>A0A4P7N4M9</accession>
<protein>
    <submittedName>
        <fullName evidence="2">Uncharacterized protein</fullName>
    </submittedName>
</protein>
<sequence length="219" mass="24716">MPAPDQITRVPSGLKGHRSFETPTKNMMGGHTRDTNHYRCRRWCCRTNRTTRKYEVCIQNSTCLGADWRCRTRRTLALLVPMPTLAIARICLAVGSYDGSIADAISSKDSSGSFAPFSTFLVTRPDRCVRRGMFSRRKLVQPRQSGTECEVTGRDLQVSVDLPNLALACRRKSGSITRGRGGGWVWMQHRKDPFGTRQDGQTNLIDQFQNHKRNLLVEG</sequence>
<reference evidence="2 3" key="1">
    <citation type="journal article" date="2019" name="Mol. Biol. Evol.">
        <title>Blast fungal genomes show frequent chromosomal changes, gene gains and losses, and effector gene turnover.</title>
        <authorList>
            <person name="Gomez Luciano L.B."/>
            <person name="Jason Tsai I."/>
            <person name="Chuma I."/>
            <person name="Tosa Y."/>
            <person name="Chen Y.H."/>
            <person name="Li J.Y."/>
            <person name="Li M.Y."/>
            <person name="Jade Lu M.Y."/>
            <person name="Nakayashiki H."/>
            <person name="Li W.H."/>
        </authorList>
    </citation>
    <scope>NUCLEOTIDE SEQUENCE [LARGE SCALE GENOMIC DNA]</scope>
    <source>
        <strain evidence="2">MZ5-1-6</strain>
    </source>
</reference>
<evidence type="ECO:0000313" key="3">
    <source>
        <dbReference type="Proteomes" id="UP000294847"/>
    </source>
</evidence>
<name>A0A4P7N4M9_PYROR</name>